<evidence type="ECO:0000259" key="5">
    <source>
        <dbReference type="PROSITE" id="PS50937"/>
    </source>
</evidence>
<proteinExistence type="predicted"/>
<dbReference type="PANTHER" id="PTHR30204">
    <property type="entry name" value="REDOX-CYCLING DRUG-SENSING TRANSCRIPTIONAL ACTIVATOR SOXR"/>
    <property type="match status" value="1"/>
</dbReference>
<dbReference type="Pfam" id="PF13411">
    <property type="entry name" value="MerR_1"/>
    <property type="match status" value="1"/>
</dbReference>
<evidence type="ECO:0000256" key="1">
    <source>
        <dbReference type="ARBA" id="ARBA00022491"/>
    </source>
</evidence>
<sequence length="135" mass="14651">MSLSIGEVARRSGLTHDTLRYYERIGLVPPADRDSAGRRSYTEQTLDQLHVVTALRSVGFSIAEVQRVLGVKDGTTTARARVGAMREAIADLEASLNDKQLAIDTARAQLASWRGELDAGEPWPDVPLDAFEGSA</sequence>
<keyword evidence="1" id="KW-0678">Repressor</keyword>
<name>A0A367Y7P1_9MICO</name>
<dbReference type="PRINTS" id="PR00040">
    <property type="entry name" value="HTHMERR"/>
</dbReference>
<keyword evidence="3" id="KW-0238">DNA-binding</keyword>
<dbReference type="PROSITE" id="PS50937">
    <property type="entry name" value="HTH_MERR_2"/>
    <property type="match status" value="1"/>
</dbReference>
<gene>
    <name evidence="6" type="ORF">DTO57_04470</name>
</gene>
<dbReference type="PANTHER" id="PTHR30204:SF69">
    <property type="entry name" value="MERR-FAMILY TRANSCRIPTIONAL REGULATOR"/>
    <property type="match status" value="1"/>
</dbReference>
<dbReference type="OrthoDB" id="9809391at2"/>
<dbReference type="SMART" id="SM00422">
    <property type="entry name" value="HTH_MERR"/>
    <property type="match status" value="1"/>
</dbReference>
<keyword evidence="7" id="KW-1185">Reference proteome</keyword>
<evidence type="ECO:0000256" key="2">
    <source>
        <dbReference type="ARBA" id="ARBA00023015"/>
    </source>
</evidence>
<keyword evidence="4" id="KW-0804">Transcription</keyword>
<dbReference type="AlphaFoldDB" id="A0A367Y7P1"/>
<dbReference type="GO" id="GO:0003700">
    <property type="term" value="F:DNA-binding transcription factor activity"/>
    <property type="evidence" value="ECO:0007669"/>
    <property type="project" value="InterPro"/>
</dbReference>
<dbReference type="GO" id="GO:0003677">
    <property type="term" value="F:DNA binding"/>
    <property type="evidence" value="ECO:0007669"/>
    <property type="project" value="UniProtKB-KW"/>
</dbReference>
<dbReference type="EMBL" id="QORO01000001">
    <property type="protein sequence ID" value="RCK61874.1"/>
    <property type="molecule type" value="Genomic_DNA"/>
</dbReference>
<evidence type="ECO:0000313" key="6">
    <source>
        <dbReference type="EMBL" id="RCK61874.1"/>
    </source>
</evidence>
<evidence type="ECO:0000256" key="3">
    <source>
        <dbReference type="ARBA" id="ARBA00023125"/>
    </source>
</evidence>
<reference evidence="6 7" key="1">
    <citation type="submission" date="2018-07" db="EMBL/GenBank/DDBJ databases">
        <title>Microbacterium endoborsara sp. nov., a novel actinobacterium isolated from Borszczowia aralocaspica.</title>
        <authorList>
            <person name="An D."/>
        </authorList>
    </citation>
    <scope>NUCLEOTIDE SEQUENCE [LARGE SCALE GENOMIC DNA]</scope>
    <source>
        <strain evidence="6 7">C1.15228</strain>
    </source>
</reference>
<dbReference type="Proteomes" id="UP000253508">
    <property type="component" value="Unassembled WGS sequence"/>
</dbReference>
<dbReference type="SUPFAM" id="SSF46955">
    <property type="entry name" value="Putative DNA-binding domain"/>
    <property type="match status" value="1"/>
</dbReference>
<comment type="caution">
    <text evidence="6">The sequence shown here is derived from an EMBL/GenBank/DDBJ whole genome shotgun (WGS) entry which is preliminary data.</text>
</comment>
<dbReference type="Gene3D" id="1.10.1660.10">
    <property type="match status" value="1"/>
</dbReference>
<feature type="domain" description="HTH merR-type" evidence="5">
    <location>
        <begin position="1"/>
        <end position="71"/>
    </location>
</feature>
<dbReference type="RefSeq" id="WP_114116976.1">
    <property type="nucleotide sequence ID" value="NZ_BMHU01000004.1"/>
</dbReference>
<dbReference type="PROSITE" id="PS00552">
    <property type="entry name" value="HTH_MERR_1"/>
    <property type="match status" value="1"/>
</dbReference>
<keyword evidence="2" id="KW-0805">Transcription regulation</keyword>
<dbReference type="InterPro" id="IPR000551">
    <property type="entry name" value="MerR-type_HTH_dom"/>
</dbReference>
<accession>A0A367Y7P1</accession>
<evidence type="ECO:0000313" key="7">
    <source>
        <dbReference type="Proteomes" id="UP000253508"/>
    </source>
</evidence>
<protein>
    <submittedName>
        <fullName evidence="6">MerR family transcriptional regulator</fullName>
    </submittedName>
</protein>
<dbReference type="InterPro" id="IPR047057">
    <property type="entry name" value="MerR_fam"/>
</dbReference>
<organism evidence="6 7">
    <name type="scientific">Microbacterium sorbitolivorans</name>
    <dbReference type="NCBI Taxonomy" id="1867410"/>
    <lineage>
        <taxon>Bacteria</taxon>
        <taxon>Bacillati</taxon>
        <taxon>Actinomycetota</taxon>
        <taxon>Actinomycetes</taxon>
        <taxon>Micrococcales</taxon>
        <taxon>Microbacteriaceae</taxon>
        <taxon>Microbacterium</taxon>
    </lineage>
</organism>
<evidence type="ECO:0000256" key="4">
    <source>
        <dbReference type="ARBA" id="ARBA00023163"/>
    </source>
</evidence>
<dbReference type="InterPro" id="IPR009061">
    <property type="entry name" value="DNA-bd_dom_put_sf"/>
</dbReference>